<organism evidence="1 2">
    <name type="scientific">Allacma fusca</name>
    <dbReference type="NCBI Taxonomy" id="39272"/>
    <lineage>
        <taxon>Eukaryota</taxon>
        <taxon>Metazoa</taxon>
        <taxon>Ecdysozoa</taxon>
        <taxon>Arthropoda</taxon>
        <taxon>Hexapoda</taxon>
        <taxon>Collembola</taxon>
        <taxon>Symphypleona</taxon>
        <taxon>Sminthuridae</taxon>
        <taxon>Allacma</taxon>
    </lineage>
</organism>
<keyword evidence="2" id="KW-1185">Reference proteome</keyword>
<reference evidence="1" key="1">
    <citation type="submission" date="2021-06" db="EMBL/GenBank/DDBJ databases">
        <authorList>
            <person name="Hodson N. C."/>
            <person name="Mongue J. A."/>
            <person name="Jaron S. K."/>
        </authorList>
    </citation>
    <scope>NUCLEOTIDE SEQUENCE</scope>
</reference>
<dbReference type="Proteomes" id="UP000708208">
    <property type="component" value="Unassembled WGS sequence"/>
</dbReference>
<comment type="caution">
    <text evidence="1">The sequence shown here is derived from an EMBL/GenBank/DDBJ whole genome shotgun (WGS) entry which is preliminary data.</text>
</comment>
<evidence type="ECO:0000313" key="1">
    <source>
        <dbReference type="EMBL" id="CAG7829447.1"/>
    </source>
</evidence>
<evidence type="ECO:0000313" key="2">
    <source>
        <dbReference type="Proteomes" id="UP000708208"/>
    </source>
</evidence>
<sequence>MRVAVRNEPTTAMRMKDKGLPDICGSCLEKCPDFHQILYHVRKFHFKPGLRKPVLV</sequence>
<proteinExistence type="predicted"/>
<name>A0A8J2LC12_9HEXA</name>
<accession>A0A8J2LC12</accession>
<feature type="non-terminal residue" evidence="1">
    <location>
        <position position="1"/>
    </location>
</feature>
<gene>
    <name evidence="1" type="ORF">AFUS01_LOCUS39309</name>
</gene>
<protein>
    <submittedName>
        <fullName evidence="1">Uncharacterized protein</fullName>
    </submittedName>
</protein>
<dbReference type="AlphaFoldDB" id="A0A8J2LC12"/>
<dbReference type="EMBL" id="CAJVCH010551495">
    <property type="protein sequence ID" value="CAG7829447.1"/>
    <property type="molecule type" value="Genomic_DNA"/>
</dbReference>